<dbReference type="GO" id="GO:0005829">
    <property type="term" value="C:cytosol"/>
    <property type="evidence" value="ECO:0007669"/>
    <property type="project" value="TreeGrafter"/>
</dbReference>
<dbReference type="EMBL" id="KQ964248">
    <property type="protein sequence ID" value="KXJ93117.1"/>
    <property type="molecule type" value="Genomic_DNA"/>
</dbReference>
<sequence length="468" mass="53300">MVGTAIRSAVACDRRQQVGAHAPRPARVFDGSGSVSVDPRHQTGVPSNNTSIAREFMRAVSLQKPCHILIAFYCRNPSAQPRARHTACTMSANSSFNIQPIGRFSGECEAVKRPKEFACFSYDDNHEFHLDDRSMQWYYPPRLGADLSRGFESFDKHDDSGDEHLDGLLKTIMDHEQKTGSKIDAQIVTWRGMMTKLMSVPFEDRDGFEMNATLYQGCIFIEENNEYKQASQQEQQNQQRGRRHQQFSPDVMAFWGYKFEALSCLPRPWGEMSREYIEQREEHTVSNKAQYCSVVRTGIGKSILCLGGEVDAIWDSKPAEQGKPINWVELKTSAEIRDERGMANFERKLMKFWIQSFLLGVPKIIVGFRTQGGILSKLEEIKTVTIPETAARRGVRSWDANTCINFASGFLDWLKITITDEGVWRIRRGAHSQTIEVFRIEETGHGNILPDEFINWRIKLSLQSSSNP</sequence>
<keyword evidence="7" id="KW-0479">Metal-binding</keyword>
<dbReference type="PANTHER" id="PTHR12395">
    <property type="entry name" value="DOM-3 RELATED"/>
    <property type="match status" value="1"/>
</dbReference>
<name>A0A136J7J2_9PEZI</name>
<comment type="cofactor">
    <cofactor evidence="1 7">
        <name>a divalent metal cation</name>
        <dbReference type="ChEBI" id="CHEBI:60240"/>
    </cofactor>
</comment>
<keyword evidence="11" id="KW-1185">Reference proteome</keyword>
<keyword evidence="7" id="KW-0539">Nucleus</keyword>
<dbReference type="STRING" id="196109.A0A136J7J2"/>
<evidence type="ECO:0000256" key="5">
    <source>
        <dbReference type="ARBA" id="ARBA00046211"/>
    </source>
</evidence>
<comment type="catalytic activity">
    <reaction evidence="3">
        <text>a 5'-end (N(7)-methyl 5'-triphosphoguanosine)-ribonucleoside-ribonucleotide in mRNA + H2O = a (N(7)-methyl 5'-triphosphoguanosine)-nucleoside + a 5'-end phospho-ribonucleoside in mRNA + H(+)</text>
        <dbReference type="Rhea" id="RHEA:66928"/>
        <dbReference type="Rhea" id="RHEA-COMP:15692"/>
        <dbReference type="Rhea" id="RHEA-COMP:17313"/>
        <dbReference type="ChEBI" id="CHEBI:15377"/>
        <dbReference type="ChEBI" id="CHEBI:15378"/>
        <dbReference type="ChEBI" id="CHEBI:138282"/>
        <dbReference type="ChEBI" id="CHEBI:172876"/>
        <dbReference type="ChEBI" id="CHEBI:172877"/>
    </reaction>
    <physiologicalReaction direction="left-to-right" evidence="3">
        <dbReference type="Rhea" id="RHEA:66929"/>
    </physiologicalReaction>
</comment>
<gene>
    <name evidence="10" type="ORF">Micbo1qcDRAFT_53278</name>
</gene>
<dbReference type="Proteomes" id="UP000070501">
    <property type="component" value="Unassembled WGS sequence"/>
</dbReference>
<comment type="function">
    <text evidence="5">Decapping enzyme for NAD-capped RNAs: specifically hydrolyzes the nicotinamide adenine dinucleotide (NAD) cap from a subset of RNAs by removing the entire NAD moiety from the 5'-end of an NAD-capped RNA. The NAD-cap is present at the 5'-end of some RNAs and snoRNAs. In contrast to the canonical 5'-end N7 methylguanosine (m7G) cap, the NAD cap promotes mRNA decay. Also acts as a non-canonical decapping enzyme that removes the entire cap structure of m7G capped or incompletely capped RNAs. Has decapping activity toward incomplete 5'-end m7G cap mRNAs such as unmethylated 5'-end-capped RNA (cap0), while it has no activity toward 2'-O-ribose methylated m7G cap (cap1). Also possesses RNA 5'-pyrophosphohydrolase activity by hydrolyzing the 5'-end triphosphate to release pyrophosphates. Stimulates exoribonuclease activity of Rat1, allowing it to degrade RNAs with stable secondary structure more effectively.</text>
</comment>
<dbReference type="GO" id="GO:0003723">
    <property type="term" value="F:RNA binding"/>
    <property type="evidence" value="ECO:0007669"/>
    <property type="project" value="UniProtKB-KW"/>
</dbReference>
<organism evidence="10 11">
    <name type="scientific">Microdochium bolleyi</name>
    <dbReference type="NCBI Taxonomy" id="196109"/>
    <lineage>
        <taxon>Eukaryota</taxon>
        <taxon>Fungi</taxon>
        <taxon>Dikarya</taxon>
        <taxon>Ascomycota</taxon>
        <taxon>Pezizomycotina</taxon>
        <taxon>Sordariomycetes</taxon>
        <taxon>Xylariomycetidae</taxon>
        <taxon>Xylariales</taxon>
        <taxon>Microdochiaceae</taxon>
        <taxon>Microdochium</taxon>
    </lineage>
</organism>
<evidence type="ECO:0000256" key="2">
    <source>
        <dbReference type="ARBA" id="ARBA00006562"/>
    </source>
</evidence>
<dbReference type="GO" id="GO:0110155">
    <property type="term" value="P:NAD-cap decapping"/>
    <property type="evidence" value="ECO:0007669"/>
    <property type="project" value="TreeGrafter"/>
</dbReference>
<keyword evidence="7" id="KW-0547">Nucleotide-binding</keyword>
<dbReference type="GO" id="GO:0005634">
    <property type="term" value="C:nucleus"/>
    <property type="evidence" value="ECO:0007669"/>
    <property type="project" value="UniProtKB-SubCell"/>
</dbReference>
<dbReference type="InterPro" id="IPR039039">
    <property type="entry name" value="RAI1-like_fam"/>
</dbReference>
<feature type="region of interest" description="Disordered" evidence="8">
    <location>
        <begin position="16"/>
        <end position="48"/>
    </location>
</feature>
<dbReference type="FunCoup" id="A0A136J7J2">
    <property type="interactions" value="607"/>
</dbReference>
<reference evidence="11" key="1">
    <citation type="submission" date="2016-02" db="EMBL/GenBank/DDBJ databases">
        <title>Draft genome sequence of Microdochium bolleyi, a fungal endophyte of beachgrass.</title>
        <authorList>
            <consortium name="DOE Joint Genome Institute"/>
            <person name="David A.S."/>
            <person name="May G."/>
            <person name="Haridas S."/>
            <person name="Lim J."/>
            <person name="Wang M."/>
            <person name="Labutti K."/>
            <person name="Lipzen A."/>
            <person name="Barry K."/>
            <person name="Grigoriev I.V."/>
        </authorList>
    </citation>
    <scope>NUCLEOTIDE SEQUENCE [LARGE SCALE GENOMIC DNA]</scope>
    <source>
        <strain evidence="11">J235TASD1</strain>
    </source>
</reference>
<dbReference type="Pfam" id="PF08652">
    <property type="entry name" value="RAI1"/>
    <property type="match status" value="1"/>
</dbReference>
<protein>
    <recommendedName>
        <fullName evidence="7">Decapping nuclease</fullName>
        <ecNumber evidence="7">3.6.1.-</ecNumber>
    </recommendedName>
</protein>
<comment type="similarity">
    <text evidence="2 7">Belongs to the DXO/Dom3Z family.</text>
</comment>
<evidence type="ECO:0000256" key="7">
    <source>
        <dbReference type="RuleBase" id="RU367113"/>
    </source>
</evidence>
<evidence type="ECO:0000256" key="6">
    <source>
        <dbReference type="ARBA" id="ARBA00048124"/>
    </source>
</evidence>
<keyword evidence="7" id="KW-0540">Nuclease</keyword>
<comment type="subcellular location">
    <subcellularLocation>
        <location evidence="7">Nucleus</location>
    </subcellularLocation>
</comment>
<keyword evidence="7" id="KW-0694">RNA-binding</keyword>
<dbReference type="InParanoid" id="A0A136J7J2"/>
<proteinExistence type="inferred from homology"/>
<evidence type="ECO:0000313" key="11">
    <source>
        <dbReference type="Proteomes" id="UP000070501"/>
    </source>
</evidence>
<evidence type="ECO:0000256" key="3">
    <source>
        <dbReference type="ARBA" id="ARBA00044676"/>
    </source>
</evidence>
<dbReference type="OrthoDB" id="5853397at2759"/>
<evidence type="ECO:0000256" key="8">
    <source>
        <dbReference type="SAM" id="MobiDB-lite"/>
    </source>
</evidence>
<dbReference type="PANTHER" id="PTHR12395:SF9">
    <property type="entry name" value="DECAPPING AND EXORIBONUCLEASE PROTEIN"/>
    <property type="match status" value="1"/>
</dbReference>
<dbReference type="GO" id="GO:0004518">
    <property type="term" value="F:nuclease activity"/>
    <property type="evidence" value="ECO:0007669"/>
    <property type="project" value="UniProtKB-KW"/>
</dbReference>
<dbReference type="GO" id="GO:0046872">
    <property type="term" value="F:metal ion binding"/>
    <property type="evidence" value="ECO:0007669"/>
    <property type="project" value="UniProtKB-KW"/>
</dbReference>
<feature type="domain" description="RAI1-like" evidence="9">
    <location>
        <begin position="112"/>
        <end position="453"/>
    </location>
</feature>
<dbReference type="GO" id="GO:0000956">
    <property type="term" value="P:nuclear-transcribed mRNA catabolic process"/>
    <property type="evidence" value="ECO:0007669"/>
    <property type="project" value="TreeGrafter"/>
</dbReference>
<dbReference type="GO" id="GO:0034353">
    <property type="term" value="F:mRNA 5'-diphosphatase activity"/>
    <property type="evidence" value="ECO:0007669"/>
    <property type="project" value="TreeGrafter"/>
</dbReference>
<accession>A0A136J7J2</accession>
<dbReference type="EC" id="3.6.1.-" evidence="7"/>
<keyword evidence="7" id="KW-0378">Hydrolase</keyword>
<evidence type="ECO:0000313" key="10">
    <source>
        <dbReference type="EMBL" id="KXJ93117.1"/>
    </source>
</evidence>
<evidence type="ECO:0000259" key="9">
    <source>
        <dbReference type="Pfam" id="PF08652"/>
    </source>
</evidence>
<dbReference type="GO" id="GO:0000166">
    <property type="term" value="F:nucleotide binding"/>
    <property type="evidence" value="ECO:0007669"/>
    <property type="project" value="UniProtKB-KW"/>
</dbReference>
<evidence type="ECO:0000256" key="4">
    <source>
        <dbReference type="ARBA" id="ARBA00044692"/>
    </source>
</evidence>
<evidence type="ECO:0000256" key="1">
    <source>
        <dbReference type="ARBA" id="ARBA00001968"/>
    </source>
</evidence>
<comment type="catalytic activity">
    <reaction evidence="4">
        <text>a 5'-end triphospho-ribonucleoside in mRNA + H2O = a 5'-end phospho-ribonucleoside in mRNA + diphosphate + H(+)</text>
        <dbReference type="Rhea" id="RHEA:78683"/>
        <dbReference type="Rhea" id="RHEA-COMP:15692"/>
        <dbReference type="Rhea" id="RHEA-COMP:17164"/>
        <dbReference type="ChEBI" id="CHEBI:15377"/>
        <dbReference type="ChEBI" id="CHEBI:15378"/>
        <dbReference type="ChEBI" id="CHEBI:33019"/>
        <dbReference type="ChEBI" id="CHEBI:138282"/>
        <dbReference type="ChEBI" id="CHEBI:167618"/>
    </reaction>
    <physiologicalReaction direction="left-to-right" evidence="4">
        <dbReference type="Rhea" id="RHEA:78684"/>
    </physiologicalReaction>
</comment>
<dbReference type="InterPro" id="IPR013961">
    <property type="entry name" value="RAI1"/>
</dbReference>
<dbReference type="AlphaFoldDB" id="A0A136J7J2"/>
<comment type="catalytic activity">
    <reaction evidence="6">
        <text>a 5'-end NAD(+)-phospho-ribonucleoside in mRNA + H2O = a 5'-end phospho-ribonucleoside in mRNA + NAD(+) + H(+)</text>
        <dbReference type="Rhea" id="RHEA:60880"/>
        <dbReference type="Rhea" id="RHEA-COMP:15692"/>
        <dbReference type="Rhea" id="RHEA-COMP:15698"/>
        <dbReference type="ChEBI" id="CHEBI:15377"/>
        <dbReference type="ChEBI" id="CHEBI:15378"/>
        <dbReference type="ChEBI" id="CHEBI:57540"/>
        <dbReference type="ChEBI" id="CHEBI:138282"/>
        <dbReference type="ChEBI" id="CHEBI:144029"/>
    </reaction>
    <physiologicalReaction direction="left-to-right" evidence="6">
        <dbReference type="Rhea" id="RHEA:60881"/>
    </physiologicalReaction>
</comment>